<dbReference type="EMBL" id="JASBWT010000001">
    <property type="protein sequence ID" value="KAJ9109207.1"/>
    <property type="molecule type" value="Genomic_DNA"/>
</dbReference>
<name>A0ACC2WC36_9TREE</name>
<protein>
    <submittedName>
        <fullName evidence="1">Uncharacterized protein</fullName>
    </submittedName>
</protein>
<sequence>MSGKAKSKESNAFPQGKRNHDLLQRLNHLYQANTYLASVSHDLASALSSVPSVECNSNEAPLNRNQARKARRRGGPEKEDALAVVARRSNQRFKVMVKHNILHTDPSLKRSFCKGCNTICIPGLNARVRVKSSKVHGNKLITTCSTCSTTRTIPAPPTQTRPDPLEVSLSQPEPDAATSNVKIQSDGVDRITKRQNLVGKSPFWRKEAPAPADSVQEHKEAVPVDSGSAAPLSDSIHNDSLTAKSLNSNDPVTKVFPIPLQNNKSDPVERFGLSVTSEVVSVAATPVPTAAMTTRQPARGPKQKQPKAQKQKGKHATDGAIHAAKQDGHHIWRGGELVTGWGDLTQPRRTASST</sequence>
<organism evidence="1 2">
    <name type="scientific">Naganishia friedmannii</name>
    <dbReference type="NCBI Taxonomy" id="89922"/>
    <lineage>
        <taxon>Eukaryota</taxon>
        <taxon>Fungi</taxon>
        <taxon>Dikarya</taxon>
        <taxon>Basidiomycota</taxon>
        <taxon>Agaricomycotina</taxon>
        <taxon>Tremellomycetes</taxon>
        <taxon>Filobasidiales</taxon>
        <taxon>Filobasidiaceae</taxon>
        <taxon>Naganishia</taxon>
    </lineage>
</organism>
<dbReference type="Proteomes" id="UP001227268">
    <property type="component" value="Unassembled WGS sequence"/>
</dbReference>
<keyword evidence="2" id="KW-1185">Reference proteome</keyword>
<accession>A0ACC2WC36</accession>
<evidence type="ECO:0000313" key="1">
    <source>
        <dbReference type="EMBL" id="KAJ9109207.1"/>
    </source>
</evidence>
<proteinExistence type="predicted"/>
<reference evidence="1" key="1">
    <citation type="submission" date="2023-04" db="EMBL/GenBank/DDBJ databases">
        <title>Draft Genome sequencing of Naganishia species isolated from polar environments using Oxford Nanopore Technology.</title>
        <authorList>
            <person name="Leo P."/>
            <person name="Venkateswaran K."/>
        </authorList>
    </citation>
    <scope>NUCLEOTIDE SEQUENCE</scope>
    <source>
        <strain evidence="1">MNA-CCFEE 5423</strain>
    </source>
</reference>
<comment type="caution">
    <text evidence="1">The sequence shown here is derived from an EMBL/GenBank/DDBJ whole genome shotgun (WGS) entry which is preliminary data.</text>
</comment>
<evidence type="ECO:0000313" key="2">
    <source>
        <dbReference type="Proteomes" id="UP001227268"/>
    </source>
</evidence>
<gene>
    <name evidence="1" type="ORF">QFC21_000536</name>
</gene>